<dbReference type="AlphaFoldDB" id="U7QC33"/>
<comment type="caution">
    <text evidence="2">The sequence shown here is derived from an EMBL/GenBank/DDBJ whole genome shotgun (WGS) entry which is preliminary data.</text>
</comment>
<reference evidence="2 3" key="1">
    <citation type="journal article" date="2013" name="Front. Microbiol.">
        <title>Comparative genomic analyses of the cyanobacterium, Lyngbya aestuarii BL J, a powerful hydrogen producer.</title>
        <authorList>
            <person name="Kothari A."/>
            <person name="Vaughn M."/>
            <person name="Garcia-Pichel F."/>
        </authorList>
    </citation>
    <scope>NUCLEOTIDE SEQUENCE [LARGE SCALE GENOMIC DNA]</scope>
    <source>
        <strain evidence="2 3">BL J</strain>
    </source>
</reference>
<accession>U7QC33</accession>
<sequence>MCTFQHTNSFFTQNLAFFSWFVQFNLSKLSYFYQKNTLKFRKGGG</sequence>
<keyword evidence="3" id="KW-1185">Reference proteome</keyword>
<evidence type="ECO:0000256" key="1">
    <source>
        <dbReference type="SAM" id="Phobius"/>
    </source>
</evidence>
<gene>
    <name evidence="2" type="ORF">M595_5756</name>
</gene>
<dbReference type="EMBL" id="AUZM01000107">
    <property type="protein sequence ID" value="ERT04306.1"/>
    <property type="molecule type" value="Genomic_DNA"/>
</dbReference>
<name>U7QC33_9CYAN</name>
<keyword evidence="1" id="KW-0812">Transmembrane</keyword>
<keyword evidence="1" id="KW-0472">Membrane</keyword>
<feature type="transmembrane region" description="Helical" evidence="1">
    <location>
        <begin position="15"/>
        <end position="33"/>
    </location>
</feature>
<proteinExistence type="predicted"/>
<evidence type="ECO:0000313" key="3">
    <source>
        <dbReference type="Proteomes" id="UP000017127"/>
    </source>
</evidence>
<keyword evidence="1" id="KW-1133">Transmembrane helix</keyword>
<protein>
    <submittedName>
        <fullName evidence="2">Uncharacterized protein</fullName>
    </submittedName>
</protein>
<organism evidence="2 3">
    <name type="scientific">Lyngbya aestuarii BL J</name>
    <dbReference type="NCBI Taxonomy" id="1348334"/>
    <lineage>
        <taxon>Bacteria</taxon>
        <taxon>Bacillati</taxon>
        <taxon>Cyanobacteriota</taxon>
        <taxon>Cyanophyceae</taxon>
        <taxon>Oscillatoriophycideae</taxon>
        <taxon>Oscillatoriales</taxon>
        <taxon>Microcoleaceae</taxon>
        <taxon>Lyngbya</taxon>
    </lineage>
</organism>
<dbReference type="Proteomes" id="UP000017127">
    <property type="component" value="Unassembled WGS sequence"/>
</dbReference>
<evidence type="ECO:0000313" key="2">
    <source>
        <dbReference type="EMBL" id="ERT04306.1"/>
    </source>
</evidence>